<evidence type="ECO:0000259" key="3">
    <source>
        <dbReference type="Pfam" id="PF21962"/>
    </source>
</evidence>
<dbReference type="Pfam" id="PF21962">
    <property type="entry name" value="DUF6924"/>
    <property type="match status" value="1"/>
</dbReference>
<feature type="region of interest" description="Disordered" evidence="1">
    <location>
        <begin position="77"/>
        <end position="98"/>
    </location>
</feature>
<dbReference type="EMBL" id="JACHVY010000004">
    <property type="protein sequence ID" value="MBB2903026.1"/>
    <property type="molecule type" value="Genomic_DNA"/>
</dbReference>
<dbReference type="InterPro" id="IPR053832">
    <property type="entry name" value="DUF6924"/>
</dbReference>
<feature type="region of interest" description="Disordered" evidence="1">
    <location>
        <begin position="22"/>
        <end position="63"/>
    </location>
</feature>
<organism evidence="4 5">
    <name type="scientific">Kineococcus radiotolerans</name>
    <dbReference type="NCBI Taxonomy" id="131568"/>
    <lineage>
        <taxon>Bacteria</taxon>
        <taxon>Bacillati</taxon>
        <taxon>Actinomycetota</taxon>
        <taxon>Actinomycetes</taxon>
        <taxon>Kineosporiales</taxon>
        <taxon>Kineosporiaceae</taxon>
        <taxon>Kineococcus</taxon>
    </lineage>
</organism>
<dbReference type="AlphaFoldDB" id="A0A7W4TR91"/>
<proteinExistence type="predicted"/>
<gene>
    <name evidence="4" type="ORF">FHR75_003862</name>
</gene>
<dbReference type="RefSeq" id="WP_183392655.1">
    <property type="nucleotide sequence ID" value="NZ_JACHVY010000004.1"/>
</dbReference>
<accession>A0A7W4TR91</accession>
<reference evidence="4 5" key="1">
    <citation type="submission" date="2020-08" db="EMBL/GenBank/DDBJ databases">
        <title>The Agave Microbiome: Exploring the role of microbial communities in plant adaptations to desert environments.</title>
        <authorList>
            <person name="Partida-Martinez L.P."/>
        </authorList>
    </citation>
    <scope>NUCLEOTIDE SEQUENCE [LARGE SCALE GENOMIC DNA]</scope>
    <source>
        <strain evidence="4 5">AS2.23</strain>
    </source>
</reference>
<evidence type="ECO:0000313" key="4">
    <source>
        <dbReference type="EMBL" id="MBB2903026.1"/>
    </source>
</evidence>
<comment type="caution">
    <text evidence="4">The sequence shown here is derived from an EMBL/GenBank/DDBJ whole genome shotgun (WGS) entry which is preliminary data.</text>
</comment>
<dbReference type="Proteomes" id="UP000533269">
    <property type="component" value="Unassembled WGS sequence"/>
</dbReference>
<sequence length="258" mass="26882">MHRVLLLTVLVVAVTACGSPGEPAGTAAAGPPEHETPAVSADSAPDGGFPPGCPPPDPGAEGDAWLCVVETTPDPQAERERLAALAQQRGGWSEEDAQRADAERLREVMAGHPELTAEDDAAAASGELPADRGSLLIRTDFTHPAQWEALLTAVRTPSPEGFVPYLSTVDHQRWAGASVADIAAAAPPHVLLVIADATALSSPQMPLLVLDVREEGTRELRVAPGALAAVENNLSIANMDWEEFAGAADLDGVFRGFD</sequence>
<evidence type="ECO:0000256" key="1">
    <source>
        <dbReference type="SAM" id="MobiDB-lite"/>
    </source>
</evidence>
<evidence type="ECO:0000256" key="2">
    <source>
        <dbReference type="SAM" id="SignalP"/>
    </source>
</evidence>
<reference evidence="4 5" key="2">
    <citation type="submission" date="2020-08" db="EMBL/GenBank/DDBJ databases">
        <authorList>
            <person name="Partida-Martinez L."/>
            <person name="Huntemann M."/>
            <person name="Clum A."/>
            <person name="Wang J."/>
            <person name="Palaniappan K."/>
            <person name="Ritter S."/>
            <person name="Chen I.-M."/>
            <person name="Stamatis D."/>
            <person name="Reddy T."/>
            <person name="O'Malley R."/>
            <person name="Daum C."/>
            <person name="Shapiro N."/>
            <person name="Ivanova N."/>
            <person name="Kyrpides N."/>
            <person name="Woyke T."/>
        </authorList>
    </citation>
    <scope>NUCLEOTIDE SEQUENCE [LARGE SCALE GENOMIC DNA]</scope>
    <source>
        <strain evidence="4 5">AS2.23</strain>
    </source>
</reference>
<feature type="chain" id="PRO_5039588863" description="DUF6924 domain-containing protein" evidence="2">
    <location>
        <begin position="19"/>
        <end position="258"/>
    </location>
</feature>
<dbReference type="PROSITE" id="PS51257">
    <property type="entry name" value="PROKAR_LIPOPROTEIN"/>
    <property type="match status" value="1"/>
</dbReference>
<feature type="signal peptide" evidence="2">
    <location>
        <begin position="1"/>
        <end position="18"/>
    </location>
</feature>
<evidence type="ECO:0000313" key="5">
    <source>
        <dbReference type="Proteomes" id="UP000533269"/>
    </source>
</evidence>
<keyword evidence="2" id="KW-0732">Signal</keyword>
<name>A0A7W4TR91_KINRA</name>
<feature type="compositionally biased region" description="Low complexity" evidence="1">
    <location>
        <begin position="22"/>
        <end position="31"/>
    </location>
</feature>
<protein>
    <recommendedName>
        <fullName evidence="3">DUF6924 domain-containing protein</fullName>
    </recommendedName>
</protein>
<feature type="domain" description="DUF6924" evidence="3">
    <location>
        <begin position="134"/>
        <end position="257"/>
    </location>
</feature>